<reference evidence="2" key="1">
    <citation type="submission" date="2016-02" db="EMBL/GenBank/DDBJ databases">
        <title>Halorhodospira halochloris DSM-1059 complete genome, version 2.</title>
        <authorList>
            <person name="Tsukatani Y."/>
        </authorList>
    </citation>
    <scope>NUCLEOTIDE SEQUENCE</scope>
    <source>
        <strain evidence="2">DSM 1059</strain>
    </source>
</reference>
<gene>
    <name evidence="2" type="ORF">HH1059_13930</name>
</gene>
<sequence length="317" mass="35175">MIKGLAITPPVLGRITIGRVVERDGKRLPQMDDQFTITSQIQSAGDWIIHPLDTQLREQQGEAKLRRLPVRMLFSEPNLNLRASYALFDRDQGRPLCMGDGETCRRRTKEGLVELPCPSPDGCELAAGGRCKPFARLSVLIGEQEDPLGSFIFRTTGFNSIRTLEARLSYFQAISCNRLAYLPLELRLRGKSTRQSFGRPVFYVDLTLREGWTLEETLAEADRLQQEREAMGFDQKALDRAAKQCLANGAFEESPEEGSAIAEEFYSAQSSATQPQESNSLSEQLSKIPQPQPASLNEQNRPASAKQGGNGSQPPSS</sequence>
<evidence type="ECO:0000313" key="2">
    <source>
        <dbReference type="EMBL" id="BAU58101.1"/>
    </source>
</evidence>
<proteinExistence type="predicted"/>
<dbReference type="InterPro" id="IPR043991">
    <property type="entry name" value="Gp3-like"/>
</dbReference>
<dbReference type="Proteomes" id="UP000218890">
    <property type="component" value="Chromosome"/>
</dbReference>
<name>A0A0X8X9R3_HALHR</name>
<evidence type="ECO:0000256" key="1">
    <source>
        <dbReference type="SAM" id="MobiDB-lite"/>
    </source>
</evidence>
<keyword evidence="3" id="KW-1185">Reference proteome</keyword>
<accession>A0A0X8X9R3</accession>
<protein>
    <recommendedName>
        <fullName evidence="4">Hydrolase or metal-binding protein</fullName>
    </recommendedName>
</protein>
<dbReference type="AlphaFoldDB" id="A0A0X8X9R3"/>
<feature type="compositionally biased region" description="Polar residues" evidence="1">
    <location>
        <begin position="267"/>
        <end position="302"/>
    </location>
</feature>
<dbReference type="Pfam" id="PF18897">
    <property type="entry name" value="Gp3-like"/>
    <property type="match status" value="1"/>
</dbReference>
<dbReference type="KEGG" id="hhk:HH1059_13930"/>
<organism evidence="2 3">
    <name type="scientific">Halorhodospira halochloris</name>
    <name type="common">Ectothiorhodospira halochloris</name>
    <dbReference type="NCBI Taxonomy" id="1052"/>
    <lineage>
        <taxon>Bacteria</taxon>
        <taxon>Pseudomonadati</taxon>
        <taxon>Pseudomonadota</taxon>
        <taxon>Gammaproteobacteria</taxon>
        <taxon>Chromatiales</taxon>
        <taxon>Ectothiorhodospiraceae</taxon>
        <taxon>Halorhodospira</taxon>
    </lineage>
</organism>
<dbReference type="RefSeq" id="WP_179948759.1">
    <property type="nucleotide sequence ID" value="NZ_AP017372.2"/>
</dbReference>
<evidence type="ECO:0000313" key="3">
    <source>
        <dbReference type="Proteomes" id="UP000218890"/>
    </source>
</evidence>
<evidence type="ECO:0008006" key="4">
    <source>
        <dbReference type="Google" id="ProtNLM"/>
    </source>
</evidence>
<feature type="region of interest" description="Disordered" evidence="1">
    <location>
        <begin position="249"/>
        <end position="317"/>
    </location>
</feature>
<dbReference type="EMBL" id="AP017372">
    <property type="protein sequence ID" value="BAU58101.1"/>
    <property type="molecule type" value="Genomic_DNA"/>
</dbReference>